<accession>A0A927J9V4</accession>
<dbReference type="GO" id="GO:0016787">
    <property type="term" value="F:hydrolase activity"/>
    <property type="evidence" value="ECO:0007669"/>
    <property type="project" value="UniProtKB-KW"/>
</dbReference>
<dbReference type="Gene3D" id="3.40.50.1820">
    <property type="entry name" value="alpha/beta hydrolase"/>
    <property type="match status" value="1"/>
</dbReference>
<name>A0A927J9V4_9ACTN</name>
<evidence type="ECO:0000313" key="1">
    <source>
        <dbReference type="EMBL" id="MBD8505361.1"/>
    </source>
</evidence>
<keyword evidence="1" id="KW-0378">Hydrolase</keyword>
<comment type="caution">
    <text evidence="1">The sequence shown here is derived from an EMBL/GenBank/DDBJ whole genome shotgun (WGS) entry which is preliminary data.</text>
</comment>
<dbReference type="SUPFAM" id="SSF53474">
    <property type="entry name" value="alpha/beta-Hydrolases"/>
    <property type="match status" value="1"/>
</dbReference>
<dbReference type="Proteomes" id="UP000642993">
    <property type="component" value="Unassembled WGS sequence"/>
</dbReference>
<keyword evidence="2" id="KW-1185">Reference proteome</keyword>
<dbReference type="EMBL" id="JACYWE010000001">
    <property type="protein sequence ID" value="MBD8505361.1"/>
    <property type="molecule type" value="Genomic_DNA"/>
</dbReference>
<proteinExistence type="predicted"/>
<dbReference type="InterPro" id="IPR029058">
    <property type="entry name" value="AB_hydrolase_fold"/>
</dbReference>
<sequence length="230" mass="23245">MRIAALLPGTGSRAAFVQRAFAGPLAAAGITLVAIEPDPTNLIESALTELDTLAATASELLVGGISLGAALATTWAARNPGRATGILAALPAWIGSSAGAPAALSATITANALDKDGLEATIAGMRATSPAWLADELEASWRQLWPGLPGSLRAAAAFADLDAQVLSRVDCPVGIAAATDDPIHPRAAAEEWSKHLRRCHIETLPLAWIGEDPAALGTASLAALAALGGR</sequence>
<organism evidence="1 2">
    <name type="scientific">Lolliginicoccus lacisalsi</name>
    <dbReference type="NCBI Taxonomy" id="2742202"/>
    <lineage>
        <taxon>Bacteria</taxon>
        <taxon>Bacillati</taxon>
        <taxon>Actinomycetota</taxon>
        <taxon>Actinomycetes</taxon>
        <taxon>Mycobacteriales</taxon>
        <taxon>Hoyosellaceae</taxon>
        <taxon>Lolliginicoccus</taxon>
    </lineage>
</organism>
<protein>
    <submittedName>
        <fullName evidence="1">Alpha/beta hydrolase</fullName>
    </submittedName>
</protein>
<dbReference type="RefSeq" id="WP_192037810.1">
    <property type="nucleotide sequence ID" value="NZ_JACYWE010000001.1"/>
</dbReference>
<reference evidence="1" key="1">
    <citation type="submission" date="2020-09" db="EMBL/GenBank/DDBJ databases">
        <title>Hoyosella lacisalsi sp. nov., a halotolerant actinobacterium isolated from soil of Lake Gudzhirganskoe.</title>
        <authorList>
            <person name="Yang Q."/>
            <person name="Guo P.Y."/>
            <person name="Liu S.W."/>
            <person name="Li F.N."/>
            <person name="Sun C.H."/>
        </authorList>
    </citation>
    <scope>NUCLEOTIDE SEQUENCE</scope>
    <source>
        <strain evidence="1">G463</strain>
    </source>
</reference>
<dbReference type="AlphaFoldDB" id="A0A927J9V4"/>
<gene>
    <name evidence="1" type="ORF">HT102_02515</name>
</gene>
<evidence type="ECO:0000313" key="2">
    <source>
        <dbReference type="Proteomes" id="UP000642993"/>
    </source>
</evidence>